<accession>A0A640URD4</accession>
<organism evidence="1 2">
    <name type="scientific">Streptomyces tubercidicus</name>
    <dbReference type="NCBI Taxonomy" id="47759"/>
    <lineage>
        <taxon>Bacteria</taxon>
        <taxon>Bacillati</taxon>
        <taxon>Actinomycetota</taxon>
        <taxon>Actinomycetes</taxon>
        <taxon>Kitasatosporales</taxon>
        <taxon>Streptomycetaceae</taxon>
        <taxon>Streptomyces</taxon>
    </lineage>
</organism>
<dbReference type="AlphaFoldDB" id="A0A640URD4"/>
<evidence type="ECO:0000313" key="1">
    <source>
        <dbReference type="EMBL" id="GFE37954.1"/>
    </source>
</evidence>
<evidence type="ECO:0000313" key="2">
    <source>
        <dbReference type="Proteomes" id="UP000431826"/>
    </source>
</evidence>
<proteinExistence type="predicted"/>
<keyword evidence="2" id="KW-1185">Reference proteome</keyword>
<gene>
    <name evidence="1" type="ORF">Stube_26270</name>
</gene>
<dbReference type="RefSeq" id="WP_159743890.1">
    <property type="nucleotide sequence ID" value="NZ_BLIR01000001.1"/>
</dbReference>
<comment type="caution">
    <text evidence="1">The sequence shown here is derived from an EMBL/GenBank/DDBJ whole genome shotgun (WGS) entry which is preliminary data.</text>
</comment>
<reference evidence="1 2" key="1">
    <citation type="submission" date="2019-12" db="EMBL/GenBank/DDBJ databases">
        <title>Whole genome shotgun sequence of Streptomyces tubercidicus NBRC 13090.</title>
        <authorList>
            <person name="Ichikawa N."/>
            <person name="Kimura A."/>
            <person name="Kitahashi Y."/>
            <person name="Komaki H."/>
            <person name="Tamura T."/>
        </authorList>
    </citation>
    <scope>NUCLEOTIDE SEQUENCE [LARGE SCALE GENOMIC DNA]</scope>
    <source>
        <strain evidence="1 2">NBRC 13090</strain>
    </source>
</reference>
<name>A0A640URD4_9ACTN</name>
<dbReference type="OrthoDB" id="4559689at2"/>
<dbReference type="EMBL" id="BLIR01000001">
    <property type="protein sequence ID" value="GFE37954.1"/>
    <property type="molecule type" value="Genomic_DNA"/>
</dbReference>
<sequence length="64" mass="7410">MDQVENGRLSDDEFKEFLSFLKRFCSHDLDQWEAWQTATPYGPVYVNMTRSLPPGTDPSAFHSI</sequence>
<dbReference type="Proteomes" id="UP000431826">
    <property type="component" value="Unassembled WGS sequence"/>
</dbReference>
<protein>
    <submittedName>
        <fullName evidence="1">Uncharacterized protein</fullName>
    </submittedName>
</protein>
<dbReference type="GeneID" id="96283747"/>